<comment type="similarity">
    <text evidence="1">Belongs to the HupF/HypC family.</text>
</comment>
<evidence type="ECO:0000256" key="1">
    <source>
        <dbReference type="ARBA" id="ARBA00006018"/>
    </source>
</evidence>
<organism evidence="2 3">
    <name type="scientific">Defluviicoccus vanus</name>
    <dbReference type="NCBI Taxonomy" id="111831"/>
    <lineage>
        <taxon>Bacteria</taxon>
        <taxon>Pseudomonadati</taxon>
        <taxon>Pseudomonadota</taxon>
        <taxon>Alphaproteobacteria</taxon>
        <taxon>Rhodospirillales</taxon>
        <taxon>Rhodospirillaceae</taxon>
        <taxon>Defluviicoccus</taxon>
    </lineage>
</organism>
<dbReference type="GO" id="GO:0051604">
    <property type="term" value="P:protein maturation"/>
    <property type="evidence" value="ECO:0007669"/>
    <property type="project" value="TreeGrafter"/>
</dbReference>
<dbReference type="InterPro" id="IPR019812">
    <property type="entry name" value="Hydgase_assmbl_chp_CS"/>
</dbReference>
<dbReference type="Gene3D" id="2.30.30.140">
    <property type="match status" value="1"/>
</dbReference>
<dbReference type="InterPro" id="IPR001109">
    <property type="entry name" value="Hydrogenase_HupF/HypC"/>
</dbReference>
<dbReference type="SUPFAM" id="SSF159127">
    <property type="entry name" value="HupF/HypC-like"/>
    <property type="match status" value="1"/>
</dbReference>
<dbReference type="PRINTS" id="PR00445">
    <property type="entry name" value="HUPFHYPC"/>
</dbReference>
<dbReference type="EMBL" id="CP053923">
    <property type="protein sequence ID" value="QNT69245.1"/>
    <property type="molecule type" value="Genomic_DNA"/>
</dbReference>
<dbReference type="PROSITE" id="PS01097">
    <property type="entry name" value="HUPF_HYPC"/>
    <property type="match status" value="1"/>
</dbReference>
<dbReference type="KEGG" id="dvn:HQ394_07760"/>
<gene>
    <name evidence="2" type="ORF">HQ394_07760</name>
</gene>
<keyword evidence="3" id="KW-1185">Reference proteome</keyword>
<proteinExistence type="inferred from homology"/>
<reference evidence="2 3" key="1">
    <citation type="submission" date="2020-05" db="EMBL/GenBank/DDBJ databases">
        <title>Complete closed genome sequence of Defluviicoccus vanus.</title>
        <authorList>
            <person name="Bessarab I."/>
            <person name="Arumugam K."/>
            <person name="Maszenan A.M."/>
            <person name="Seviour R.J."/>
            <person name="Williams R.B."/>
        </authorList>
    </citation>
    <scope>NUCLEOTIDE SEQUENCE [LARGE SCALE GENOMIC DNA]</scope>
    <source>
        <strain evidence="2 3">Ben 114</strain>
    </source>
</reference>
<dbReference type="PANTHER" id="PTHR35177">
    <property type="entry name" value="HYDROGENASE MATURATION FACTOR HYBG"/>
    <property type="match status" value="1"/>
</dbReference>
<evidence type="ECO:0000313" key="2">
    <source>
        <dbReference type="EMBL" id="QNT69245.1"/>
    </source>
</evidence>
<dbReference type="PANTHER" id="PTHR35177:SF2">
    <property type="entry name" value="HYDROGENASE MATURATION FACTOR HYBG"/>
    <property type="match status" value="1"/>
</dbReference>
<dbReference type="GO" id="GO:1902670">
    <property type="term" value="F:carbon dioxide binding"/>
    <property type="evidence" value="ECO:0007669"/>
    <property type="project" value="TreeGrafter"/>
</dbReference>
<dbReference type="Pfam" id="PF01455">
    <property type="entry name" value="HupF_HypC"/>
    <property type="match status" value="1"/>
</dbReference>
<dbReference type="GO" id="GO:0005506">
    <property type="term" value="F:iron ion binding"/>
    <property type="evidence" value="ECO:0007669"/>
    <property type="project" value="TreeGrafter"/>
</dbReference>
<accession>A0A7H1N0K9</accession>
<dbReference type="RefSeq" id="WP_190262750.1">
    <property type="nucleotide sequence ID" value="NZ_CP053923.1"/>
</dbReference>
<dbReference type="NCBIfam" id="TIGR00074">
    <property type="entry name" value="hypC_hupF"/>
    <property type="match status" value="1"/>
</dbReference>
<evidence type="ECO:0000313" key="3">
    <source>
        <dbReference type="Proteomes" id="UP000516369"/>
    </source>
</evidence>
<dbReference type="AlphaFoldDB" id="A0A7H1N0K9"/>
<dbReference type="Proteomes" id="UP000516369">
    <property type="component" value="Chromosome"/>
</dbReference>
<name>A0A7H1N0K9_9PROT</name>
<protein>
    <submittedName>
        <fullName evidence="2">HypC/HybG/HupF family hydrogenase formation chaperone</fullName>
    </submittedName>
</protein>
<sequence length="71" mass="7152">MCLAVPAQIIALLPDNRAQIDRGGLVEEASLALVDDDVAVGDFVIVQVGVALAKLSPAEAEEALALLAAAG</sequence>